<dbReference type="Pfam" id="PF10646">
    <property type="entry name" value="Germane"/>
    <property type="match status" value="1"/>
</dbReference>
<accession>A0A366EGH1</accession>
<comment type="caution">
    <text evidence="4">The sequence shown here is derived from an EMBL/GenBank/DDBJ whole genome shotgun (WGS) entry which is preliminary data.</text>
</comment>
<protein>
    <submittedName>
        <fullName evidence="4">Sporulation and spore germination protein</fullName>
    </submittedName>
</protein>
<dbReference type="OrthoDB" id="2965336at2"/>
<proteinExistence type="predicted"/>
<feature type="region of interest" description="Disordered" evidence="1">
    <location>
        <begin position="80"/>
        <end position="112"/>
    </location>
</feature>
<evidence type="ECO:0000256" key="2">
    <source>
        <dbReference type="SAM" id="Phobius"/>
    </source>
</evidence>
<organism evidence="4 5">
    <name type="scientific">Paraliobacillus ryukyuensis</name>
    <dbReference type="NCBI Taxonomy" id="200904"/>
    <lineage>
        <taxon>Bacteria</taxon>
        <taxon>Bacillati</taxon>
        <taxon>Bacillota</taxon>
        <taxon>Bacilli</taxon>
        <taxon>Bacillales</taxon>
        <taxon>Bacillaceae</taxon>
        <taxon>Paraliobacillus</taxon>
    </lineage>
</organism>
<dbReference type="InterPro" id="IPR019606">
    <property type="entry name" value="GerMN"/>
</dbReference>
<name>A0A366EGH1_9BACI</name>
<feature type="domain" description="GerMN" evidence="3">
    <location>
        <begin position="290"/>
        <end position="373"/>
    </location>
</feature>
<keyword evidence="2" id="KW-0472">Membrane</keyword>
<feature type="transmembrane region" description="Helical" evidence="2">
    <location>
        <begin position="51"/>
        <end position="69"/>
    </location>
</feature>
<dbReference type="Proteomes" id="UP000252254">
    <property type="component" value="Unassembled WGS sequence"/>
</dbReference>
<dbReference type="STRING" id="200904.GCA_900168775_02078"/>
<sequence length="403" mass="46232">MQRNNERWRETDIEKKLTEMPLIQDKQSKEVFFRKVEQQMDKAPKHRWRRWMLPSLTGLIALVLLFLIVQHTIEQPLQITEQSNESDMSVRMDSSAEKQTVSEESSFSGEDNVTLNDVESEEVVIPNFNPTDQSMIHYKQTDQEHLFTIVASDKSASYAIPITLVDPSSTDNPNDYYNRINSFLPVERQVSYGIETFPFDDIVFEINHERTEATMTVPENYSFPEGSSIAHLFRRMLSLMFQSYEIDEVIVQTQNGNPVKLGSYGEITKLDLLALEQQTYKIYQYEKKQPMLVPTQTSESIEQALKAMQEEEPTANIIAPIPKDAEFQLTKTENNLNITFSKGNSLGDNKQTSQMIESILMTAKAFNYDTVVIDLPYKGDKVGNYKMKAKILVPDGVNAITLH</sequence>
<feature type="compositionally biased region" description="Polar residues" evidence="1">
    <location>
        <begin position="97"/>
        <end position="112"/>
    </location>
</feature>
<keyword evidence="5" id="KW-1185">Reference proteome</keyword>
<evidence type="ECO:0000259" key="3">
    <source>
        <dbReference type="Pfam" id="PF10646"/>
    </source>
</evidence>
<evidence type="ECO:0000313" key="5">
    <source>
        <dbReference type="Proteomes" id="UP000252254"/>
    </source>
</evidence>
<reference evidence="4 5" key="1">
    <citation type="submission" date="2018-06" db="EMBL/GenBank/DDBJ databases">
        <title>Genomic Encyclopedia of Type Strains, Phase IV (KMG-IV): sequencing the most valuable type-strain genomes for metagenomic binning, comparative biology and taxonomic classification.</title>
        <authorList>
            <person name="Goeker M."/>
        </authorList>
    </citation>
    <scope>NUCLEOTIDE SEQUENCE [LARGE SCALE GENOMIC DNA]</scope>
    <source>
        <strain evidence="4 5">DSM 15140</strain>
    </source>
</reference>
<keyword evidence="2" id="KW-0812">Transmembrane</keyword>
<dbReference type="EMBL" id="QNRI01000001">
    <property type="protein sequence ID" value="RBP01502.1"/>
    <property type="molecule type" value="Genomic_DNA"/>
</dbReference>
<dbReference type="AlphaFoldDB" id="A0A366EGH1"/>
<dbReference type="RefSeq" id="WP_113866170.1">
    <property type="nucleotide sequence ID" value="NZ_BAABQN010000001.1"/>
</dbReference>
<gene>
    <name evidence="4" type="ORF">DES48_101239</name>
</gene>
<evidence type="ECO:0000313" key="4">
    <source>
        <dbReference type="EMBL" id="RBP01502.1"/>
    </source>
</evidence>
<keyword evidence="2" id="KW-1133">Transmembrane helix</keyword>
<evidence type="ECO:0000256" key="1">
    <source>
        <dbReference type="SAM" id="MobiDB-lite"/>
    </source>
</evidence>